<dbReference type="CDD" id="cd06225">
    <property type="entry name" value="HAMP"/>
    <property type="match status" value="1"/>
</dbReference>
<evidence type="ECO:0000256" key="13">
    <source>
        <dbReference type="ARBA" id="ARBA00023136"/>
    </source>
</evidence>
<keyword evidence="5" id="KW-0597">Phosphoprotein</keyword>
<evidence type="ECO:0000256" key="10">
    <source>
        <dbReference type="ARBA" id="ARBA00022840"/>
    </source>
</evidence>
<dbReference type="AlphaFoldDB" id="A0A0A0BP70"/>
<evidence type="ECO:0000256" key="5">
    <source>
        <dbReference type="ARBA" id="ARBA00022553"/>
    </source>
</evidence>
<evidence type="ECO:0000313" key="20">
    <source>
        <dbReference type="Proteomes" id="UP000029839"/>
    </source>
</evidence>
<evidence type="ECO:0000256" key="9">
    <source>
        <dbReference type="ARBA" id="ARBA00022777"/>
    </source>
</evidence>
<comment type="subcellular location">
    <subcellularLocation>
        <location evidence="2">Cell membrane</location>
        <topology evidence="2">Multi-pass membrane protein</topology>
    </subcellularLocation>
</comment>
<dbReference type="InterPro" id="IPR047669">
    <property type="entry name" value="MtrAB_MtrB"/>
</dbReference>
<keyword evidence="6" id="KW-0808">Transferase</keyword>
<evidence type="ECO:0000259" key="18">
    <source>
        <dbReference type="PROSITE" id="PS50885"/>
    </source>
</evidence>
<reference evidence="19 20" key="1">
    <citation type="submission" date="2013-08" db="EMBL/GenBank/DDBJ databases">
        <title>Genome sequencing of Cellulomonas carbonis T26.</title>
        <authorList>
            <person name="Chen F."/>
            <person name="Li Y."/>
            <person name="Wang G."/>
        </authorList>
    </citation>
    <scope>NUCLEOTIDE SEQUENCE [LARGE SCALE GENOMIC DNA]</scope>
    <source>
        <strain evidence="19 20">T26</strain>
    </source>
</reference>
<dbReference type="EC" id="2.7.13.3" evidence="3"/>
<dbReference type="InterPro" id="IPR004358">
    <property type="entry name" value="Sig_transdc_His_kin-like_C"/>
</dbReference>
<sequence length="572" mass="61497">MVAVTGPAAPTGRGAPAGRVERLAAAAERRASAAVHRWRSSLQLRVVTSALAAGMVAVGLLGVYVSDRIADGLFEQRREEVLQESARATQQAQATFAASTASTGPELQTLFYDLVPALQTGGSGSREVFLRRSPGDLPPLLVNDVSTDPALGGLITPDLRQAVRSDESQRWVSVGIPLGDGTLAPGLLIGSAVEVPAAGDYELYFLYDLAAEQGTLEFVQRTLALAGVGVVAALGALTWLMTRQTVQPVRSAARVAERLADGHLAERMPVRGADEMATLARSFNEMAESLQDQIIRMEDLSHLQRRFVSDVSHELRTPLTTIRMAAEVIHASRDELDPAARRSAELLRTQLDRFEALLADLLEISRFDAGAAVLDAERRDVRDVVTSAVEAAAPIAERRGVWLTVELPEEPAHADIDPRRVERILRNLLVNAVEHADGHPVEVQVAGDQRALAVTVRDHGVGMTEEESAHVFDRFWRADPARARTTGGTGLGLAISIEDAHLHGGWLEAWGRPGRGACFRLTLPRRAGITLTSSPLPLVPDDGDLPTPAPPVAPRPRELDPAALPDLDRLEA</sequence>
<dbReference type="InterPro" id="IPR003660">
    <property type="entry name" value="HAMP_dom"/>
</dbReference>
<evidence type="ECO:0000256" key="1">
    <source>
        <dbReference type="ARBA" id="ARBA00000085"/>
    </source>
</evidence>
<dbReference type="Pfam" id="PF00512">
    <property type="entry name" value="HisKA"/>
    <property type="match status" value="1"/>
</dbReference>
<accession>A0A0A0BP70</accession>
<dbReference type="InterPro" id="IPR005467">
    <property type="entry name" value="His_kinase_dom"/>
</dbReference>
<keyword evidence="7 16" id="KW-0812">Transmembrane</keyword>
<keyword evidence="11 16" id="KW-1133">Transmembrane helix</keyword>
<keyword evidence="8" id="KW-0547">Nucleotide-binding</keyword>
<feature type="domain" description="Histidine kinase" evidence="17">
    <location>
        <begin position="310"/>
        <end position="527"/>
    </location>
</feature>
<comment type="catalytic activity">
    <reaction evidence="1">
        <text>ATP + protein L-histidine = ADP + protein N-phospho-L-histidine.</text>
        <dbReference type="EC" id="2.7.13.3"/>
    </reaction>
</comment>
<dbReference type="FunFam" id="1.10.287.130:FF:000010">
    <property type="entry name" value="Two-component sensor histidine kinase"/>
    <property type="match status" value="1"/>
</dbReference>
<dbReference type="Gene3D" id="3.30.565.10">
    <property type="entry name" value="Histidine kinase-like ATPase, C-terminal domain"/>
    <property type="match status" value="1"/>
</dbReference>
<dbReference type="Proteomes" id="UP000029839">
    <property type="component" value="Unassembled WGS sequence"/>
</dbReference>
<dbReference type="SUPFAM" id="SSF47384">
    <property type="entry name" value="Homodimeric domain of signal transducing histidine kinase"/>
    <property type="match status" value="1"/>
</dbReference>
<dbReference type="SMART" id="SM00388">
    <property type="entry name" value="HisKA"/>
    <property type="match status" value="1"/>
</dbReference>
<dbReference type="SUPFAM" id="SSF158472">
    <property type="entry name" value="HAMP domain-like"/>
    <property type="match status" value="1"/>
</dbReference>
<dbReference type="SUPFAM" id="SSF55874">
    <property type="entry name" value="ATPase domain of HSP90 chaperone/DNA topoisomerase II/histidine kinase"/>
    <property type="match status" value="1"/>
</dbReference>
<dbReference type="InterPro" id="IPR003594">
    <property type="entry name" value="HATPase_dom"/>
</dbReference>
<organism evidence="19 20">
    <name type="scientific">Cellulomonas carbonis T26</name>
    <dbReference type="NCBI Taxonomy" id="947969"/>
    <lineage>
        <taxon>Bacteria</taxon>
        <taxon>Bacillati</taxon>
        <taxon>Actinomycetota</taxon>
        <taxon>Actinomycetes</taxon>
        <taxon>Micrococcales</taxon>
        <taxon>Cellulomonadaceae</taxon>
        <taxon>Cellulomonas</taxon>
    </lineage>
</organism>
<name>A0A0A0BP70_9CELL</name>
<dbReference type="EMBL" id="AXCY01000093">
    <property type="protein sequence ID" value="KGM09492.1"/>
    <property type="molecule type" value="Genomic_DNA"/>
</dbReference>
<dbReference type="CDD" id="cd00075">
    <property type="entry name" value="HATPase"/>
    <property type="match status" value="1"/>
</dbReference>
<evidence type="ECO:0000256" key="16">
    <source>
        <dbReference type="SAM" id="Phobius"/>
    </source>
</evidence>
<dbReference type="Gene3D" id="1.10.287.130">
    <property type="match status" value="1"/>
</dbReference>
<evidence type="ECO:0000256" key="11">
    <source>
        <dbReference type="ARBA" id="ARBA00022989"/>
    </source>
</evidence>
<dbReference type="CDD" id="cd00082">
    <property type="entry name" value="HisKA"/>
    <property type="match status" value="1"/>
</dbReference>
<dbReference type="GO" id="GO:0000155">
    <property type="term" value="F:phosphorelay sensor kinase activity"/>
    <property type="evidence" value="ECO:0007669"/>
    <property type="project" value="InterPro"/>
</dbReference>
<evidence type="ECO:0000256" key="2">
    <source>
        <dbReference type="ARBA" id="ARBA00004651"/>
    </source>
</evidence>
<evidence type="ECO:0000256" key="4">
    <source>
        <dbReference type="ARBA" id="ARBA00022475"/>
    </source>
</evidence>
<feature type="transmembrane region" description="Helical" evidence="16">
    <location>
        <begin position="223"/>
        <end position="241"/>
    </location>
</feature>
<keyword evidence="10" id="KW-0067">ATP-binding</keyword>
<evidence type="ECO:0000313" key="19">
    <source>
        <dbReference type="EMBL" id="KGM09492.1"/>
    </source>
</evidence>
<dbReference type="GO" id="GO:0005524">
    <property type="term" value="F:ATP binding"/>
    <property type="evidence" value="ECO:0007669"/>
    <property type="project" value="UniProtKB-KW"/>
</dbReference>
<dbReference type="PROSITE" id="PS50109">
    <property type="entry name" value="HIS_KIN"/>
    <property type="match status" value="1"/>
</dbReference>
<feature type="transmembrane region" description="Helical" evidence="16">
    <location>
        <begin position="46"/>
        <end position="65"/>
    </location>
</feature>
<evidence type="ECO:0000256" key="3">
    <source>
        <dbReference type="ARBA" id="ARBA00012438"/>
    </source>
</evidence>
<keyword evidence="20" id="KW-1185">Reference proteome</keyword>
<feature type="compositionally biased region" description="Basic and acidic residues" evidence="15">
    <location>
        <begin position="555"/>
        <end position="572"/>
    </location>
</feature>
<dbReference type="PANTHER" id="PTHR43547:SF2">
    <property type="entry name" value="HYBRID SIGNAL TRANSDUCTION HISTIDINE KINASE C"/>
    <property type="match status" value="1"/>
</dbReference>
<reference evidence="19 20" key="2">
    <citation type="journal article" date="2015" name="Stand. Genomic Sci.">
        <title>Draft genome sequence of Cellulomonas carbonis T26(T) and comparative analysis of six Cellulomonas genomes.</title>
        <authorList>
            <person name="Zhuang W."/>
            <person name="Zhang S."/>
            <person name="Xia X."/>
            <person name="Wang G."/>
        </authorList>
    </citation>
    <scope>NUCLEOTIDE SEQUENCE [LARGE SCALE GENOMIC DNA]</scope>
    <source>
        <strain evidence="19 20">T26</strain>
    </source>
</reference>
<dbReference type="PANTHER" id="PTHR43547">
    <property type="entry name" value="TWO-COMPONENT HISTIDINE KINASE"/>
    <property type="match status" value="1"/>
</dbReference>
<evidence type="ECO:0000256" key="7">
    <source>
        <dbReference type="ARBA" id="ARBA00022692"/>
    </source>
</evidence>
<dbReference type="PROSITE" id="PS50885">
    <property type="entry name" value="HAMP"/>
    <property type="match status" value="1"/>
</dbReference>
<dbReference type="InterPro" id="IPR036097">
    <property type="entry name" value="HisK_dim/P_sf"/>
</dbReference>
<dbReference type="Pfam" id="PF00672">
    <property type="entry name" value="HAMP"/>
    <property type="match status" value="1"/>
</dbReference>
<dbReference type="InterPro" id="IPR036890">
    <property type="entry name" value="HATPase_C_sf"/>
</dbReference>
<dbReference type="FunFam" id="3.30.565.10:FF:000013">
    <property type="entry name" value="Two-component sensor histidine kinase"/>
    <property type="match status" value="1"/>
</dbReference>
<evidence type="ECO:0000256" key="15">
    <source>
        <dbReference type="SAM" id="MobiDB-lite"/>
    </source>
</evidence>
<dbReference type="Gene3D" id="6.10.340.10">
    <property type="match status" value="1"/>
</dbReference>
<dbReference type="Pfam" id="PF02518">
    <property type="entry name" value="HATPase_c"/>
    <property type="match status" value="1"/>
</dbReference>
<evidence type="ECO:0000256" key="8">
    <source>
        <dbReference type="ARBA" id="ARBA00022741"/>
    </source>
</evidence>
<comment type="caution">
    <text evidence="19">The sequence shown here is derived from an EMBL/GenBank/DDBJ whole genome shotgun (WGS) entry which is preliminary data.</text>
</comment>
<proteinExistence type="predicted"/>
<feature type="domain" description="HAMP" evidence="18">
    <location>
        <begin position="243"/>
        <end position="295"/>
    </location>
</feature>
<dbReference type="GO" id="GO:0005886">
    <property type="term" value="C:plasma membrane"/>
    <property type="evidence" value="ECO:0007669"/>
    <property type="project" value="UniProtKB-SubCell"/>
</dbReference>
<dbReference type="SMART" id="SM00304">
    <property type="entry name" value="HAMP"/>
    <property type="match status" value="1"/>
</dbReference>
<evidence type="ECO:0000256" key="14">
    <source>
        <dbReference type="ARBA" id="ARBA00035305"/>
    </source>
</evidence>
<evidence type="ECO:0000259" key="17">
    <source>
        <dbReference type="PROSITE" id="PS50109"/>
    </source>
</evidence>
<protein>
    <recommendedName>
        <fullName evidence="14">Sensor histidine kinase MtrB</fullName>
        <ecNumber evidence="3">2.7.13.3</ecNumber>
    </recommendedName>
</protein>
<evidence type="ECO:0000256" key="12">
    <source>
        <dbReference type="ARBA" id="ARBA00023012"/>
    </source>
</evidence>
<dbReference type="PRINTS" id="PR00344">
    <property type="entry name" value="BCTRLSENSOR"/>
</dbReference>
<keyword evidence="13 16" id="KW-0472">Membrane</keyword>
<dbReference type="NCBIfam" id="NF040691">
    <property type="entry name" value="MtrAB_MtrB"/>
    <property type="match status" value="1"/>
</dbReference>
<keyword evidence="12" id="KW-0902">Two-component regulatory system</keyword>
<keyword evidence="9 19" id="KW-0418">Kinase</keyword>
<feature type="region of interest" description="Disordered" evidence="15">
    <location>
        <begin position="533"/>
        <end position="572"/>
    </location>
</feature>
<dbReference type="InterPro" id="IPR003661">
    <property type="entry name" value="HisK_dim/P_dom"/>
</dbReference>
<gene>
    <name evidence="19" type="ORF">N868_02025</name>
</gene>
<keyword evidence="4" id="KW-1003">Cell membrane</keyword>
<evidence type="ECO:0000256" key="6">
    <source>
        <dbReference type="ARBA" id="ARBA00022679"/>
    </source>
</evidence>
<dbReference type="SMART" id="SM00387">
    <property type="entry name" value="HATPase_c"/>
    <property type="match status" value="1"/>
</dbReference>